<gene>
    <name evidence="2" type="primary">pseG</name>
    <name evidence="2" type="ORF">ACFSKU_02390</name>
</gene>
<proteinExistence type="predicted"/>
<dbReference type="InterPro" id="IPR000182">
    <property type="entry name" value="GNAT_dom"/>
</dbReference>
<keyword evidence="2" id="KW-0378">Hydrolase</keyword>
<organism evidence="2 3">
    <name type="scientific">Pontibacter silvestris</name>
    <dbReference type="NCBI Taxonomy" id="2305183"/>
    <lineage>
        <taxon>Bacteria</taxon>
        <taxon>Pseudomonadati</taxon>
        <taxon>Bacteroidota</taxon>
        <taxon>Cytophagia</taxon>
        <taxon>Cytophagales</taxon>
        <taxon>Hymenobacteraceae</taxon>
        <taxon>Pontibacter</taxon>
    </lineage>
</organism>
<name>A0ABW4WU72_9BACT</name>
<dbReference type="RefSeq" id="WP_229961913.1">
    <property type="nucleotide sequence ID" value="NZ_JAJJWI010000016.1"/>
</dbReference>
<comment type="caution">
    <text evidence="2">The sequence shown here is derived from an EMBL/GenBank/DDBJ whole genome shotgun (WGS) entry which is preliminary data.</text>
</comment>
<evidence type="ECO:0000259" key="1">
    <source>
        <dbReference type="PROSITE" id="PS51186"/>
    </source>
</evidence>
<dbReference type="EC" id="3.6.1.57" evidence="2"/>
<keyword evidence="3" id="KW-1185">Reference proteome</keyword>
<dbReference type="NCBIfam" id="TIGR03590">
    <property type="entry name" value="PseG"/>
    <property type="match status" value="1"/>
</dbReference>
<evidence type="ECO:0000313" key="3">
    <source>
        <dbReference type="Proteomes" id="UP001597369"/>
    </source>
</evidence>
<dbReference type="PROSITE" id="PS51186">
    <property type="entry name" value="GNAT"/>
    <property type="match status" value="1"/>
</dbReference>
<dbReference type="SUPFAM" id="SSF53756">
    <property type="entry name" value="UDP-Glycosyltransferase/glycogen phosphorylase"/>
    <property type="match status" value="1"/>
</dbReference>
<dbReference type="Gene3D" id="3.40.50.11190">
    <property type="match status" value="1"/>
</dbReference>
<dbReference type="Gene3D" id="3.40.630.30">
    <property type="match status" value="1"/>
</dbReference>
<sequence>MKGKRIRMNKTRIIFRADGNSKIGLGHVVRSLALAQMLRHEFECVFAIQSPDIFLQEQIKQVCDGFITLPPCLPSEDRFIYELNAYISEEEIVVVDGYNFDKAYQENIKSKGSKLVCIDDISAYPFVADIVLNQAGGVSADTYNIAPYTKLLLGPKYALLRPPFLNAALKKRTVPKGELKLLLNLGGADPANHTLAIAKELAANITVSQIHIVVGSAYLHMAELEQWIEEHTNISLYKNLSADEMCLLMTSCPVAVTSASGVAYEYASVGGLLYVKQTADNQQTLYQFLMKSGIATDYSMLHETLQQKLEPEVYEGQIQYQRQYFDGQSPERILQVFQSLNQGSKLTVRNAIKDDLLLLFNWANDPEVRKRSFNKTPIPFDSHSIWFEAKLQDRNTFLYVAEVNSEPAAHIRFEISDNEAIISYLISSAFRGKGLGHTVLLKGIKKLQQQLPQSLQIVGFVQKDNVASIRAFEKAGFAYAEADAKYPDAQKFTLSL</sequence>
<feature type="domain" description="N-acetyltransferase" evidence="1">
    <location>
        <begin position="346"/>
        <end position="496"/>
    </location>
</feature>
<dbReference type="Gene3D" id="3.40.50.2000">
    <property type="entry name" value="Glycogen Phosphorylase B"/>
    <property type="match status" value="1"/>
</dbReference>
<dbReference type="InterPro" id="IPR020023">
    <property type="entry name" value="PseG"/>
</dbReference>
<accession>A0ABW4WU72</accession>
<dbReference type="CDD" id="cd04301">
    <property type="entry name" value="NAT_SF"/>
    <property type="match status" value="1"/>
</dbReference>
<dbReference type="EMBL" id="JBHUHV010000008">
    <property type="protein sequence ID" value="MFD2065716.1"/>
    <property type="molecule type" value="Genomic_DNA"/>
</dbReference>
<dbReference type="GO" id="GO:0016787">
    <property type="term" value="F:hydrolase activity"/>
    <property type="evidence" value="ECO:0007669"/>
    <property type="project" value="UniProtKB-KW"/>
</dbReference>
<dbReference type="InterPro" id="IPR016181">
    <property type="entry name" value="Acyl_CoA_acyltransferase"/>
</dbReference>
<protein>
    <submittedName>
        <fullName evidence="2">UDP-2,4-diacetamido-2,4, 6-trideoxy-beta-L-altropyranose hydrolase</fullName>
        <ecNumber evidence="2">3.6.1.57</ecNumber>
    </submittedName>
</protein>
<dbReference type="Pfam" id="PF13302">
    <property type="entry name" value="Acetyltransf_3"/>
    <property type="match status" value="1"/>
</dbReference>
<dbReference type="PANTHER" id="PTHR43328:SF1">
    <property type="entry name" value="N-ACETYLTRANSFERASE DOMAIN-CONTAINING PROTEIN"/>
    <property type="match status" value="1"/>
</dbReference>
<dbReference type="SUPFAM" id="SSF55729">
    <property type="entry name" value="Acyl-CoA N-acyltransferases (Nat)"/>
    <property type="match status" value="1"/>
</dbReference>
<reference evidence="3" key="1">
    <citation type="journal article" date="2019" name="Int. J. Syst. Evol. Microbiol.">
        <title>The Global Catalogue of Microorganisms (GCM) 10K type strain sequencing project: providing services to taxonomists for standard genome sequencing and annotation.</title>
        <authorList>
            <consortium name="The Broad Institute Genomics Platform"/>
            <consortium name="The Broad Institute Genome Sequencing Center for Infectious Disease"/>
            <person name="Wu L."/>
            <person name="Ma J."/>
        </authorList>
    </citation>
    <scope>NUCLEOTIDE SEQUENCE [LARGE SCALE GENOMIC DNA]</scope>
    <source>
        <strain evidence="3">JCM 16545</strain>
    </source>
</reference>
<dbReference type="PANTHER" id="PTHR43328">
    <property type="entry name" value="ACETYLTRANSFERASE-RELATED"/>
    <property type="match status" value="1"/>
</dbReference>
<evidence type="ECO:0000313" key="2">
    <source>
        <dbReference type="EMBL" id="MFD2065716.1"/>
    </source>
</evidence>
<dbReference type="Proteomes" id="UP001597369">
    <property type="component" value="Unassembled WGS sequence"/>
</dbReference>